<feature type="binding site" evidence="13">
    <location>
        <position position="285"/>
    </location>
    <ligand>
        <name>S-adenosyl-L-methionine</name>
        <dbReference type="ChEBI" id="CHEBI:59789"/>
    </ligand>
</feature>
<dbReference type="GO" id="GO:0008168">
    <property type="term" value="F:methyltransferase activity"/>
    <property type="evidence" value="ECO:0007669"/>
    <property type="project" value="UniProtKB-KW"/>
</dbReference>
<proteinExistence type="inferred from homology"/>
<comment type="catalytic activity">
    <reaction evidence="12">
        <text>cytidine(967) in 16S rRNA + S-adenosyl-L-methionine = 5-methylcytidine(967) in 16S rRNA + S-adenosyl-L-homocysteine + H(+)</text>
        <dbReference type="Rhea" id="RHEA:42748"/>
        <dbReference type="Rhea" id="RHEA-COMP:10219"/>
        <dbReference type="Rhea" id="RHEA-COMP:10220"/>
        <dbReference type="ChEBI" id="CHEBI:15378"/>
        <dbReference type="ChEBI" id="CHEBI:57856"/>
        <dbReference type="ChEBI" id="CHEBI:59789"/>
        <dbReference type="ChEBI" id="CHEBI:74483"/>
        <dbReference type="ChEBI" id="CHEBI:82748"/>
        <dbReference type="EC" id="2.1.1.176"/>
    </reaction>
</comment>
<comment type="similarity">
    <text evidence="13">Belongs to the class I-like SAM-binding methyltransferase superfamily. RsmB/NOP family.</text>
</comment>
<accession>A0ABT9VXH9</accession>
<evidence type="ECO:0000256" key="1">
    <source>
        <dbReference type="ARBA" id="ARBA00002724"/>
    </source>
</evidence>
<dbReference type="NCBIfam" id="TIGR00563">
    <property type="entry name" value="rsmB"/>
    <property type="match status" value="1"/>
</dbReference>
<dbReference type="InterPro" id="IPR054728">
    <property type="entry name" value="RsmB-like_ferredoxin"/>
</dbReference>
<dbReference type="Gene3D" id="3.40.50.150">
    <property type="entry name" value="Vaccinia Virus protein VP39"/>
    <property type="match status" value="1"/>
</dbReference>
<feature type="domain" description="SAM-dependent MTase RsmB/NOP-type" evidence="14">
    <location>
        <begin position="171"/>
        <end position="432"/>
    </location>
</feature>
<evidence type="ECO:0000256" key="4">
    <source>
        <dbReference type="ARBA" id="ARBA00022490"/>
    </source>
</evidence>
<evidence type="ECO:0000256" key="11">
    <source>
        <dbReference type="ARBA" id="ARBA00031088"/>
    </source>
</evidence>
<evidence type="ECO:0000256" key="10">
    <source>
        <dbReference type="ARBA" id="ARBA00030399"/>
    </source>
</evidence>
<feature type="binding site" evidence="13">
    <location>
        <position position="330"/>
    </location>
    <ligand>
        <name>S-adenosyl-L-methionine</name>
        <dbReference type="ChEBI" id="CHEBI:59789"/>
    </ligand>
</feature>
<feature type="binding site" evidence="13">
    <location>
        <begin position="261"/>
        <end position="267"/>
    </location>
    <ligand>
        <name>S-adenosyl-L-methionine</name>
        <dbReference type="ChEBI" id="CHEBI:59789"/>
    </ligand>
</feature>
<comment type="function">
    <text evidence="1">Specifically methylates the cytosine at position 967 (m5C967) of 16S rRNA.</text>
</comment>
<dbReference type="Gene3D" id="1.10.940.10">
    <property type="entry name" value="NusB-like"/>
    <property type="match status" value="1"/>
</dbReference>
<dbReference type="InterPro" id="IPR049560">
    <property type="entry name" value="MeTrfase_RsmB-F_NOP2_cat"/>
</dbReference>
<dbReference type="EMBL" id="JAUSTY010000005">
    <property type="protein sequence ID" value="MDQ0165700.1"/>
    <property type="molecule type" value="Genomic_DNA"/>
</dbReference>
<dbReference type="PANTHER" id="PTHR22807:SF53">
    <property type="entry name" value="RIBOSOMAL RNA SMALL SUBUNIT METHYLTRANSFERASE B-RELATED"/>
    <property type="match status" value="1"/>
</dbReference>
<dbReference type="EC" id="2.1.1.176" evidence="3"/>
<evidence type="ECO:0000259" key="14">
    <source>
        <dbReference type="PROSITE" id="PS51686"/>
    </source>
</evidence>
<dbReference type="InterPro" id="IPR006027">
    <property type="entry name" value="NusB_RsmB_TIM44"/>
</dbReference>
<dbReference type="InterPro" id="IPR035926">
    <property type="entry name" value="NusB-like_sf"/>
</dbReference>
<dbReference type="CDD" id="cd02440">
    <property type="entry name" value="AdoMet_MTases"/>
    <property type="match status" value="1"/>
</dbReference>
<keyword evidence="5" id="KW-0698">rRNA processing</keyword>
<keyword evidence="4" id="KW-0963">Cytoplasm</keyword>
<dbReference type="InterPro" id="IPR023267">
    <property type="entry name" value="RCMT"/>
</dbReference>
<dbReference type="InterPro" id="IPR004573">
    <property type="entry name" value="rRNA_ssu_MeTfrase_B"/>
</dbReference>
<evidence type="ECO:0000313" key="15">
    <source>
        <dbReference type="EMBL" id="MDQ0165700.1"/>
    </source>
</evidence>
<dbReference type="Pfam" id="PF22458">
    <property type="entry name" value="RsmF-B_ferredox"/>
    <property type="match status" value="1"/>
</dbReference>
<name>A0ABT9VXH9_9BACI</name>
<organism evidence="15 16">
    <name type="scientific">Caldalkalibacillus horti</name>
    <dbReference type="NCBI Taxonomy" id="77523"/>
    <lineage>
        <taxon>Bacteria</taxon>
        <taxon>Bacillati</taxon>
        <taxon>Bacillota</taxon>
        <taxon>Bacilli</taxon>
        <taxon>Bacillales</taxon>
        <taxon>Bacillaceae</taxon>
        <taxon>Caldalkalibacillus</taxon>
    </lineage>
</organism>
<dbReference type="Gene3D" id="3.30.70.1170">
    <property type="entry name" value="Sun protein, domain 3"/>
    <property type="match status" value="1"/>
</dbReference>
<sequence length="436" mass="49579">MKATARTIALDALIQIEQGGAYSNLTLQKLLQKNKLEDSRDRHLVTELVYGTIQHQRYIDFLLQPFLKKGVDALDQWVKQLLRVSVYQFVKLDRIPSHAVVHEAVEIAKKKGHRGISGMVNGVLRSFLRTPLRSTETIKDDVTRLGMETSHPDWMIKRWVKQFGWEKTKQLCEDNNRPPQVTIRTNTIKDSRAELIEKLQEEGFEVKETTDSPYGIIVQSGGHVVQSKWFEQGYFTIQDESSMLVAPFVDPKPGMVVLDACAAPGGKTTHLAEYMKDEGSVLAVDMHPHKEKLIRTNINRLGLTCIETQTMDARKLPDARQTEYDRILLDAPCSGLGVIRRKPDLKWKKKETDSADIAAIQYDLLVAVSKLLKPGGQLVYSTCTLEEIENQDVVQKFLENEPSFRQIEGEQKLILPQDFGSDGFYMTKLERIGDEQ</sequence>
<dbReference type="Proteomes" id="UP001235840">
    <property type="component" value="Unassembled WGS sequence"/>
</dbReference>
<evidence type="ECO:0000256" key="3">
    <source>
        <dbReference type="ARBA" id="ARBA00012140"/>
    </source>
</evidence>
<dbReference type="PROSITE" id="PS51686">
    <property type="entry name" value="SAM_MT_RSMB_NOP"/>
    <property type="match status" value="1"/>
</dbReference>
<feature type="binding site" evidence="13">
    <location>
        <position position="312"/>
    </location>
    <ligand>
        <name>S-adenosyl-L-methionine</name>
        <dbReference type="ChEBI" id="CHEBI:59789"/>
    </ligand>
</feature>
<gene>
    <name evidence="15" type="ORF">J2S11_001601</name>
</gene>
<dbReference type="Pfam" id="PF01189">
    <property type="entry name" value="Methyltr_RsmB-F"/>
    <property type="match status" value="1"/>
</dbReference>
<evidence type="ECO:0000256" key="5">
    <source>
        <dbReference type="ARBA" id="ARBA00022552"/>
    </source>
</evidence>
<dbReference type="PANTHER" id="PTHR22807">
    <property type="entry name" value="NOP2 YEAST -RELATED NOL1/NOP2/FMU SUN DOMAIN-CONTAINING"/>
    <property type="match status" value="1"/>
</dbReference>
<dbReference type="GO" id="GO:0032259">
    <property type="term" value="P:methylation"/>
    <property type="evidence" value="ECO:0007669"/>
    <property type="project" value="UniProtKB-KW"/>
</dbReference>
<evidence type="ECO:0000256" key="12">
    <source>
        <dbReference type="ARBA" id="ARBA00047283"/>
    </source>
</evidence>
<dbReference type="SUPFAM" id="SSF48013">
    <property type="entry name" value="NusB-like"/>
    <property type="match status" value="1"/>
</dbReference>
<keyword evidence="6 13" id="KW-0489">Methyltransferase</keyword>
<evidence type="ECO:0000256" key="2">
    <source>
        <dbReference type="ARBA" id="ARBA00004496"/>
    </source>
</evidence>
<dbReference type="RefSeq" id="WP_307393097.1">
    <property type="nucleotide sequence ID" value="NZ_BAAADK010000011.1"/>
</dbReference>
<comment type="caution">
    <text evidence="15">The sequence shown here is derived from an EMBL/GenBank/DDBJ whole genome shotgun (WGS) entry which is preliminary data.</text>
</comment>
<protein>
    <recommendedName>
        <fullName evidence="3">16S rRNA (cytosine(967)-C(5))-methyltransferase</fullName>
        <ecNumber evidence="3">2.1.1.176</ecNumber>
    </recommendedName>
    <alternativeName>
        <fullName evidence="10">16S rRNA m5C967 methyltransferase</fullName>
    </alternativeName>
    <alternativeName>
        <fullName evidence="11">rRNA (cytosine-C(5)-)-methyltransferase RsmB</fullName>
    </alternativeName>
</protein>
<comment type="subcellular location">
    <subcellularLocation>
        <location evidence="2">Cytoplasm</location>
    </subcellularLocation>
</comment>
<evidence type="ECO:0000313" key="16">
    <source>
        <dbReference type="Proteomes" id="UP001235840"/>
    </source>
</evidence>
<dbReference type="NCBIfam" id="NF011494">
    <property type="entry name" value="PRK14902.1"/>
    <property type="match status" value="1"/>
</dbReference>
<dbReference type="InterPro" id="IPR029063">
    <property type="entry name" value="SAM-dependent_MTases_sf"/>
</dbReference>
<dbReference type="PRINTS" id="PR02008">
    <property type="entry name" value="RCMTFAMILY"/>
</dbReference>
<dbReference type="InterPro" id="IPR001678">
    <property type="entry name" value="MeTrfase_RsmB-F_NOP2_dom"/>
</dbReference>
<dbReference type="SUPFAM" id="SSF53335">
    <property type="entry name" value="S-adenosyl-L-methionine-dependent methyltransferases"/>
    <property type="match status" value="1"/>
</dbReference>
<feature type="active site" description="Nucleophile" evidence="13">
    <location>
        <position position="383"/>
    </location>
</feature>
<evidence type="ECO:0000256" key="6">
    <source>
        <dbReference type="ARBA" id="ARBA00022603"/>
    </source>
</evidence>
<evidence type="ECO:0000256" key="8">
    <source>
        <dbReference type="ARBA" id="ARBA00022691"/>
    </source>
</evidence>
<keyword evidence="7 13" id="KW-0808">Transferase</keyword>
<keyword evidence="9 13" id="KW-0694">RNA-binding</keyword>
<keyword evidence="8 13" id="KW-0949">S-adenosyl-L-methionine</keyword>
<evidence type="ECO:0000256" key="9">
    <source>
        <dbReference type="ARBA" id="ARBA00022884"/>
    </source>
</evidence>
<dbReference type="Pfam" id="PF01029">
    <property type="entry name" value="NusB"/>
    <property type="match status" value="1"/>
</dbReference>
<evidence type="ECO:0000256" key="7">
    <source>
        <dbReference type="ARBA" id="ARBA00022679"/>
    </source>
</evidence>
<reference evidence="15 16" key="1">
    <citation type="submission" date="2023-07" db="EMBL/GenBank/DDBJ databases">
        <title>Genomic Encyclopedia of Type Strains, Phase IV (KMG-IV): sequencing the most valuable type-strain genomes for metagenomic binning, comparative biology and taxonomic classification.</title>
        <authorList>
            <person name="Goeker M."/>
        </authorList>
    </citation>
    <scope>NUCLEOTIDE SEQUENCE [LARGE SCALE GENOMIC DNA]</scope>
    <source>
        <strain evidence="15 16">DSM 12751</strain>
    </source>
</reference>
<keyword evidence="16" id="KW-1185">Reference proteome</keyword>
<evidence type="ECO:0000256" key="13">
    <source>
        <dbReference type="PROSITE-ProRule" id="PRU01023"/>
    </source>
</evidence>